<dbReference type="UniPathway" id="UPA00070">
    <property type="reaction ID" value="UER00120"/>
</dbReference>
<evidence type="ECO:0000256" key="1">
    <source>
        <dbReference type="ARBA" id="ARBA00004861"/>
    </source>
</evidence>
<dbReference type="EMBL" id="FNWJ01000002">
    <property type="protein sequence ID" value="SEH13747.1"/>
    <property type="molecule type" value="Genomic_DNA"/>
</dbReference>
<keyword evidence="10" id="KW-1185">Reference proteome</keyword>
<comment type="pathway">
    <text evidence="1">Pyrimidine metabolism; UMP biosynthesis via de novo pathway; UMP from orotate: step 2/2.</text>
</comment>
<dbReference type="SMART" id="SM00934">
    <property type="entry name" value="OMPdecase"/>
    <property type="match status" value="1"/>
</dbReference>
<feature type="domain" description="Orotidine 5'-phosphate decarboxylase" evidence="8">
    <location>
        <begin position="36"/>
        <end position="282"/>
    </location>
</feature>
<comment type="similarity">
    <text evidence="2">Belongs to the OMP decarboxylase family. Type 2 subfamily.</text>
</comment>
<organism evidence="9 10">
    <name type="scientific">Thermoleophilum album</name>
    <dbReference type="NCBI Taxonomy" id="29539"/>
    <lineage>
        <taxon>Bacteria</taxon>
        <taxon>Bacillati</taxon>
        <taxon>Actinomycetota</taxon>
        <taxon>Thermoleophilia</taxon>
        <taxon>Thermoleophilales</taxon>
        <taxon>Thermoleophilaceae</taxon>
        <taxon>Thermoleophilum</taxon>
    </lineage>
</organism>
<dbReference type="GO" id="GO:0004590">
    <property type="term" value="F:orotidine-5'-phosphate decarboxylase activity"/>
    <property type="evidence" value="ECO:0007669"/>
    <property type="project" value="UniProtKB-UniRule"/>
</dbReference>
<dbReference type="GO" id="GO:0006207">
    <property type="term" value="P:'de novo' pyrimidine nucleobase biosynthetic process"/>
    <property type="evidence" value="ECO:0007669"/>
    <property type="project" value="InterPro"/>
</dbReference>
<proteinExistence type="inferred from homology"/>
<dbReference type="AlphaFoldDB" id="A0A1H6FS76"/>
<dbReference type="InterPro" id="IPR013785">
    <property type="entry name" value="Aldolase_TIM"/>
</dbReference>
<evidence type="ECO:0000256" key="4">
    <source>
        <dbReference type="ARBA" id="ARBA00022975"/>
    </source>
</evidence>
<dbReference type="Gene3D" id="3.20.20.70">
    <property type="entry name" value="Aldolase class I"/>
    <property type="match status" value="1"/>
</dbReference>
<dbReference type="CDD" id="cd04725">
    <property type="entry name" value="OMP_decarboxylase_like"/>
    <property type="match status" value="1"/>
</dbReference>
<keyword evidence="5" id="KW-0456">Lyase</keyword>
<accession>A0A1H6FS76</accession>
<evidence type="ECO:0000256" key="5">
    <source>
        <dbReference type="ARBA" id="ARBA00023239"/>
    </source>
</evidence>
<dbReference type="InterPro" id="IPR018089">
    <property type="entry name" value="OMPdecase_AS"/>
</dbReference>
<comment type="catalytic activity">
    <reaction evidence="6">
        <text>orotidine 5'-phosphate + H(+) = UMP + CO2</text>
        <dbReference type="Rhea" id="RHEA:11596"/>
        <dbReference type="ChEBI" id="CHEBI:15378"/>
        <dbReference type="ChEBI" id="CHEBI:16526"/>
        <dbReference type="ChEBI" id="CHEBI:57538"/>
        <dbReference type="ChEBI" id="CHEBI:57865"/>
        <dbReference type="EC" id="4.1.1.23"/>
    </reaction>
</comment>
<dbReference type="NCBIfam" id="TIGR02127">
    <property type="entry name" value="pyrF_sub2"/>
    <property type="match status" value="1"/>
</dbReference>
<keyword evidence="3" id="KW-0210">Decarboxylase</keyword>
<dbReference type="STRING" id="29539.SAMN02745716_1296"/>
<sequence>MVGVDPDPAKLWPQAAARVTAATGTRGATGGATAHADTRALTAEALVAHCGALLEAVADQCVAAKLQLACFERLGAAGWDALERVAALARQAGLLVIADGKRGDVPTTAQAYAEALFGGGSGPFGAYPGLGADAATLNPLLGRDALEPLVAAAAASGGGCFVLVRTSNPGAAELQDQPATEPLRLRLARLVRELGEPHTQDGLSLVGAVCGATRPDLLGELRKAMPATPFLLPGVGAQGGSAQALRAALSEHPASAIVTASRTIADAWRVLGGDPATAAARAAAQLRSETWP</sequence>
<reference evidence="10" key="1">
    <citation type="submission" date="2016-10" db="EMBL/GenBank/DDBJ databases">
        <authorList>
            <person name="Varghese N."/>
            <person name="Submissions S."/>
        </authorList>
    </citation>
    <scope>NUCLEOTIDE SEQUENCE [LARGE SCALE GENOMIC DNA]</scope>
    <source>
        <strain evidence="10">ATCC 35263</strain>
    </source>
</reference>
<dbReference type="EC" id="4.1.1.23" evidence="7"/>
<evidence type="ECO:0000259" key="8">
    <source>
        <dbReference type="SMART" id="SM00934"/>
    </source>
</evidence>
<protein>
    <recommendedName>
        <fullName evidence="7">Orotidine-5'-phosphate decarboxylase</fullName>
        <ecNumber evidence="7">4.1.1.23</ecNumber>
    </recommendedName>
</protein>
<dbReference type="PROSITE" id="PS00156">
    <property type="entry name" value="OMPDECASE"/>
    <property type="match status" value="1"/>
</dbReference>
<keyword evidence="4" id="KW-0665">Pyrimidine biosynthesis</keyword>
<dbReference type="InterPro" id="IPR001754">
    <property type="entry name" value="OMPdeCOase_dom"/>
</dbReference>
<evidence type="ECO:0000313" key="9">
    <source>
        <dbReference type="EMBL" id="SEH13747.1"/>
    </source>
</evidence>
<dbReference type="InterPro" id="IPR011060">
    <property type="entry name" value="RibuloseP-bd_barrel"/>
</dbReference>
<dbReference type="InterPro" id="IPR011995">
    <property type="entry name" value="OMPdecase_type-2"/>
</dbReference>
<dbReference type="Proteomes" id="UP000222056">
    <property type="component" value="Unassembled WGS sequence"/>
</dbReference>
<evidence type="ECO:0000256" key="7">
    <source>
        <dbReference type="NCBIfam" id="TIGR02127"/>
    </source>
</evidence>
<name>A0A1H6FS76_THEAL</name>
<gene>
    <name evidence="9" type="ORF">SAMN02745716_1296</name>
</gene>
<dbReference type="PANTHER" id="PTHR43375:SF1">
    <property type="entry name" value="OROTIDINE 5'-PHOSPHATE DECARBOXYLASE"/>
    <property type="match status" value="1"/>
</dbReference>
<evidence type="ECO:0000256" key="2">
    <source>
        <dbReference type="ARBA" id="ARBA00008847"/>
    </source>
</evidence>
<dbReference type="SUPFAM" id="SSF51366">
    <property type="entry name" value="Ribulose-phoshate binding barrel"/>
    <property type="match status" value="1"/>
</dbReference>
<dbReference type="PANTHER" id="PTHR43375">
    <property type="entry name" value="OROTIDINE 5'-PHOSPHATE DECARBOXYLASE"/>
    <property type="match status" value="1"/>
</dbReference>
<dbReference type="GO" id="GO:0044205">
    <property type="term" value="P:'de novo' UMP biosynthetic process"/>
    <property type="evidence" value="ECO:0007669"/>
    <property type="project" value="UniProtKB-UniPathway"/>
</dbReference>
<dbReference type="Pfam" id="PF00215">
    <property type="entry name" value="OMPdecase"/>
    <property type="match status" value="1"/>
</dbReference>
<evidence type="ECO:0000313" key="10">
    <source>
        <dbReference type="Proteomes" id="UP000222056"/>
    </source>
</evidence>
<evidence type="ECO:0000256" key="3">
    <source>
        <dbReference type="ARBA" id="ARBA00022793"/>
    </source>
</evidence>
<evidence type="ECO:0000256" key="6">
    <source>
        <dbReference type="ARBA" id="ARBA00049157"/>
    </source>
</evidence>